<organism evidence="1">
    <name type="scientific">Anguilla anguilla</name>
    <name type="common">European freshwater eel</name>
    <name type="synonym">Muraena anguilla</name>
    <dbReference type="NCBI Taxonomy" id="7936"/>
    <lineage>
        <taxon>Eukaryota</taxon>
        <taxon>Metazoa</taxon>
        <taxon>Chordata</taxon>
        <taxon>Craniata</taxon>
        <taxon>Vertebrata</taxon>
        <taxon>Euteleostomi</taxon>
        <taxon>Actinopterygii</taxon>
        <taxon>Neopterygii</taxon>
        <taxon>Teleostei</taxon>
        <taxon>Anguilliformes</taxon>
        <taxon>Anguillidae</taxon>
        <taxon>Anguilla</taxon>
    </lineage>
</organism>
<proteinExistence type="predicted"/>
<name>A0A0E9WVN9_ANGAN</name>
<evidence type="ECO:0000313" key="1">
    <source>
        <dbReference type="EMBL" id="JAH93655.1"/>
    </source>
</evidence>
<dbReference type="AlphaFoldDB" id="A0A0E9WVN9"/>
<reference evidence="1" key="1">
    <citation type="submission" date="2014-11" db="EMBL/GenBank/DDBJ databases">
        <authorList>
            <person name="Amaro Gonzalez C."/>
        </authorList>
    </citation>
    <scope>NUCLEOTIDE SEQUENCE</scope>
</reference>
<reference evidence="1" key="2">
    <citation type="journal article" date="2015" name="Fish Shellfish Immunol.">
        <title>Early steps in the European eel (Anguilla anguilla)-Vibrio vulnificus interaction in the gills: Role of the RtxA13 toxin.</title>
        <authorList>
            <person name="Callol A."/>
            <person name="Pajuelo D."/>
            <person name="Ebbesson L."/>
            <person name="Teles M."/>
            <person name="MacKenzie S."/>
            <person name="Amaro C."/>
        </authorList>
    </citation>
    <scope>NUCLEOTIDE SEQUENCE</scope>
</reference>
<sequence>MYLTMEVILYHLKSTSIVAGTFSVMYVDFTNFIKWFVIMHHTIQLDTDI</sequence>
<accession>A0A0E9WVN9</accession>
<protein>
    <submittedName>
        <fullName evidence="1">Uncharacterized protein</fullName>
    </submittedName>
</protein>
<dbReference type="EMBL" id="GBXM01014922">
    <property type="protein sequence ID" value="JAH93655.1"/>
    <property type="molecule type" value="Transcribed_RNA"/>
</dbReference>